<evidence type="ECO:0000313" key="4">
    <source>
        <dbReference type="Proteomes" id="UP000583387"/>
    </source>
</evidence>
<reference evidence="3 4" key="1">
    <citation type="submission" date="2020-08" db="EMBL/GenBank/DDBJ databases">
        <authorList>
            <person name="Criscuolo A."/>
        </authorList>
    </citation>
    <scope>NUCLEOTIDE SEQUENCE [LARGE SCALE GENOMIC DNA]</scope>
    <source>
        <strain evidence="3">CIP111764</strain>
    </source>
</reference>
<dbReference type="EMBL" id="CAJFCI010000054">
    <property type="protein sequence ID" value="CAD5108446.1"/>
    <property type="molecule type" value="Genomic_DNA"/>
</dbReference>
<name>A0A7U7I9Q7_9GAMM</name>
<gene>
    <name evidence="3" type="ORF">PSEWESI4_02731</name>
</gene>
<feature type="transmembrane region" description="Helical" evidence="2">
    <location>
        <begin position="20"/>
        <end position="42"/>
    </location>
</feature>
<organism evidence="3 4">
    <name type="scientific">Zestomonas carbonaria</name>
    <dbReference type="NCBI Taxonomy" id="2762745"/>
    <lineage>
        <taxon>Bacteria</taxon>
        <taxon>Pseudomonadati</taxon>
        <taxon>Pseudomonadota</taxon>
        <taxon>Gammaproteobacteria</taxon>
        <taxon>Pseudomonadales</taxon>
        <taxon>Pseudomonadaceae</taxon>
        <taxon>Zestomonas</taxon>
    </lineage>
</organism>
<protein>
    <recommendedName>
        <fullName evidence="5">Lipoprotein</fullName>
    </recommendedName>
</protein>
<sequence>MSGARGSAETRPMAVGLSLPGLGMLILRFLGVVLMTTMLGCATADRTPPRQIPESTWRQVDNDIVAASQAAKEQAQRSALSYMNDWMDLVYQRTDSAFIPWFTSYWTQQWLTLKVAWYKMSAEGELDPTVDRLTLYLQEQYQGRVLRPVSREIDPDLIMRRTTQIYVEVLGERLRRIPPRHGVPLPQFDQRLQGIPAIALAPPEEHNASLYQLLHAKPLDRLPAYVALIDRVRTAAGGTGARSLDPDISAVAKRTSERLVTELATSGAASAASMMVGRVAGMMISLGVSGFTAMARANDRQELAAQLRQHLNADFDDAWLDLMRNPDSGVLAGAHYLSEQIQGSLAGGSAAPLRFEPPPRVPDPLGEPSRRDGIRADVVPTPPP</sequence>
<keyword evidence="2" id="KW-0472">Membrane</keyword>
<evidence type="ECO:0000256" key="2">
    <source>
        <dbReference type="SAM" id="Phobius"/>
    </source>
</evidence>
<evidence type="ECO:0000256" key="1">
    <source>
        <dbReference type="SAM" id="MobiDB-lite"/>
    </source>
</evidence>
<dbReference type="Proteomes" id="UP000583387">
    <property type="component" value="Unassembled WGS sequence"/>
</dbReference>
<evidence type="ECO:0008006" key="5">
    <source>
        <dbReference type="Google" id="ProtNLM"/>
    </source>
</evidence>
<comment type="caution">
    <text evidence="3">The sequence shown here is derived from an EMBL/GenBank/DDBJ whole genome shotgun (WGS) entry which is preliminary data.</text>
</comment>
<evidence type="ECO:0000313" key="3">
    <source>
        <dbReference type="EMBL" id="CAD5108446.1"/>
    </source>
</evidence>
<dbReference type="AlphaFoldDB" id="A0A7U7I9Q7"/>
<proteinExistence type="predicted"/>
<keyword evidence="2" id="KW-1133">Transmembrane helix</keyword>
<accession>A0A7U7I9Q7</accession>
<keyword evidence="2" id="KW-0812">Transmembrane</keyword>
<keyword evidence="4" id="KW-1185">Reference proteome</keyword>
<feature type="region of interest" description="Disordered" evidence="1">
    <location>
        <begin position="348"/>
        <end position="384"/>
    </location>
</feature>